<protein>
    <submittedName>
        <fullName evidence="2">Uncharacterized protein</fullName>
    </submittedName>
</protein>
<feature type="region of interest" description="Disordered" evidence="1">
    <location>
        <begin position="20"/>
        <end position="47"/>
    </location>
</feature>
<proteinExistence type="predicted"/>
<reference evidence="2 3" key="1">
    <citation type="journal article" date="2019" name="Sci. Rep.">
        <title>Orb-weaving spider Araneus ventricosus genome elucidates the spidroin gene catalogue.</title>
        <authorList>
            <person name="Kono N."/>
            <person name="Nakamura H."/>
            <person name="Ohtoshi R."/>
            <person name="Moran D.A.P."/>
            <person name="Shinohara A."/>
            <person name="Yoshida Y."/>
            <person name="Fujiwara M."/>
            <person name="Mori M."/>
            <person name="Tomita M."/>
            <person name="Arakawa K."/>
        </authorList>
    </citation>
    <scope>NUCLEOTIDE SEQUENCE [LARGE SCALE GENOMIC DNA]</scope>
</reference>
<comment type="caution">
    <text evidence="2">The sequence shown here is derived from an EMBL/GenBank/DDBJ whole genome shotgun (WGS) entry which is preliminary data.</text>
</comment>
<gene>
    <name evidence="2" type="ORF">AVEN_227322_1</name>
</gene>
<accession>A0A4Y2GWA8</accession>
<evidence type="ECO:0000313" key="3">
    <source>
        <dbReference type="Proteomes" id="UP000499080"/>
    </source>
</evidence>
<dbReference type="Proteomes" id="UP000499080">
    <property type="component" value="Unassembled WGS sequence"/>
</dbReference>
<dbReference type="EMBL" id="BGPR01001566">
    <property type="protein sequence ID" value="GBM56808.1"/>
    <property type="molecule type" value="Genomic_DNA"/>
</dbReference>
<keyword evidence="3" id="KW-1185">Reference proteome</keyword>
<evidence type="ECO:0000313" key="2">
    <source>
        <dbReference type="EMBL" id="GBM56808.1"/>
    </source>
</evidence>
<dbReference type="AlphaFoldDB" id="A0A4Y2GWA8"/>
<sequence>MDKLYASSLISDLRDSWAEQVSLGKEPAQSQPISPTARAPPPTYASVTSSSRHTILLFPKEEDTNALRVLKEHVNPVKAGLSITTVRPLRKQGVAVDCCSKEDAQKLLSQIKNSKLAEALDTKRPEPRYPRCVVYDIPNGTEDTEVLEAMSIATGANSSDLKVSFKIKSKNDRSHFVVSARPEIIKALLA</sequence>
<organism evidence="2 3">
    <name type="scientific">Araneus ventricosus</name>
    <name type="common">Orbweaver spider</name>
    <name type="synonym">Epeira ventricosa</name>
    <dbReference type="NCBI Taxonomy" id="182803"/>
    <lineage>
        <taxon>Eukaryota</taxon>
        <taxon>Metazoa</taxon>
        <taxon>Ecdysozoa</taxon>
        <taxon>Arthropoda</taxon>
        <taxon>Chelicerata</taxon>
        <taxon>Arachnida</taxon>
        <taxon>Araneae</taxon>
        <taxon>Araneomorphae</taxon>
        <taxon>Entelegynae</taxon>
        <taxon>Araneoidea</taxon>
        <taxon>Araneidae</taxon>
        <taxon>Araneus</taxon>
    </lineage>
</organism>
<name>A0A4Y2GWA8_ARAVE</name>
<evidence type="ECO:0000256" key="1">
    <source>
        <dbReference type="SAM" id="MobiDB-lite"/>
    </source>
</evidence>